<organism evidence="2 3">
    <name type="scientific">Marchantia polymorpha subsp. ruderalis</name>
    <dbReference type="NCBI Taxonomy" id="1480154"/>
    <lineage>
        <taxon>Eukaryota</taxon>
        <taxon>Viridiplantae</taxon>
        <taxon>Streptophyta</taxon>
        <taxon>Embryophyta</taxon>
        <taxon>Marchantiophyta</taxon>
        <taxon>Marchantiopsida</taxon>
        <taxon>Marchantiidae</taxon>
        <taxon>Marchantiales</taxon>
        <taxon>Marchantiaceae</taxon>
        <taxon>Marchantia</taxon>
    </lineage>
</organism>
<dbReference type="AlphaFoldDB" id="A0A176WNV7"/>
<sequence>MGRAFAARTTGGGGGRLGRILASPLLFLNLLLSIIVLGLAAGMTSLASIMAGLHHIRLWKPDTGAAAQATSWISWFLLVLAFCLAWKEIRVGGRGTRHKVLEAFVIILTITKFLYTVALYLVDKGTTTMTSTTGSKPEIPVTTTGVTHMSDAPVAASAV</sequence>
<dbReference type="PANTHER" id="PTHR33294:SF5">
    <property type="entry name" value="AWPM-19-LIKE FAMILY PROTEIN"/>
    <property type="match status" value="1"/>
</dbReference>
<accession>A0A176WNV7</accession>
<keyword evidence="1" id="KW-1133">Transmembrane helix</keyword>
<comment type="caution">
    <text evidence="2">The sequence shown here is derived from an EMBL/GenBank/DDBJ whole genome shotgun (WGS) entry which is preliminary data.</text>
</comment>
<evidence type="ECO:0000313" key="2">
    <source>
        <dbReference type="EMBL" id="OAE33962.1"/>
    </source>
</evidence>
<dbReference type="EMBL" id="LVLJ01000465">
    <property type="protein sequence ID" value="OAE33962.1"/>
    <property type="molecule type" value="Genomic_DNA"/>
</dbReference>
<protein>
    <submittedName>
        <fullName evidence="2">Uncharacterized protein</fullName>
    </submittedName>
</protein>
<proteinExistence type="predicted"/>
<reference evidence="2" key="1">
    <citation type="submission" date="2016-03" db="EMBL/GenBank/DDBJ databases">
        <title>Mechanisms controlling the formation of the plant cell surface in tip-growing cells are functionally conserved among land plants.</title>
        <authorList>
            <person name="Honkanen S."/>
            <person name="Jones V.A."/>
            <person name="Morieri G."/>
            <person name="Champion C."/>
            <person name="Hetherington A.J."/>
            <person name="Kelly S."/>
            <person name="Saint-Marcoux D."/>
            <person name="Proust H."/>
            <person name="Prescott H."/>
            <person name="Dolan L."/>
        </authorList>
    </citation>
    <scope>NUCLEOTIDE SEQUENCE [LARGE SCALE GENOMIC DNA]</scope>
    <source>
        <tissue evidence="2">Whole gametophyte</tissue>
    </source>
</reference>
<name>A0A176WNV7_MARPO</name>
<feature type="transmembrane region" description="Helical" evidence="1">
    <location>
        <begin position="26"/>
        <end position="52"/>
    </location>
</feature>
<gene>
    <name evidence="2" type="ORF">AXG93_3005s1080</name>
</gene>
<dbReference type="PANTHER" id="PTHR33294">
    <property type="entry name" value="AWPM-19-LIKE FAMILY PROTEIN"/>
    <property type="match status" value="1"/>
</dbReference>
<dbReference type="InterPro" id="IPR008390">
    <property type="entry name" value="AWPM-19"/>
</dbReference>
<dbReference type="Pfam" id="PF05512">
    <property type="entry name" value="AWPM-19"/>
    <property type="match status" value="1"/>
</dbReference>
<evidence type="ECO:0000256" key="1">
    <source>
        <dbReference type="SAM" id="Phobius"/>
    </source>
</evidence>
<feature type="transmembrane region" description="Helical" evidence="1">
    <location>
        <begin position="72"/>
        <end position="89"/>
    </location>
</feature>
<dbReference type="Proteomes" id="UP000077202">
    <property type="component" value="Unassembled WGS sequence"/>
</dbReference>
<keyword evidence="3" id="KW-1185">Reference proteome</keyword>
<keyword evidence="1" id="KW-0472">Membrane</keyword>
<feature type="transmembrane region" description="Helical" evidence="1">
    <location>
        <begin position="101"/>
        <end position="122"/>
    </location>
</feature>
<evidence type="ECO:0000313" key="3">
    <source>
        <dbReference type="Proteomes" id="UP000077202"/>
    </source>
</evidence>
<keyword evidence="1" id="KW-0812">Transmembrane</keyword>